<reference evidence="1" key="1">
    <citation type="submission" date="2025-08" db="UniProtKB">
        <authorList>
            <consortium name="Ensembl"/>
        </authorList>
    </citation>
    <scope>IDENTIFICATION</scope>
</reference>
<organism evidence="1 2">
    <name type="scientific">Leptobrachium leishanense</name>
    <name type="common">Leishan spiny toad</name>
    <dbReference type="NCBI Taxonomy" id="445787"/>
    <lineage>
        <taxon>Eukaryota</taxon>
        <taxon>Metazoa</taxon>
        <taxon>Chordata</taxon>
        <taxon>Craniata</taxon>
        <taxon>Vertebrata</taxon>
        <taxon>Euteleostomi</taxon>
        <taxon>Amphibia</taxon>
        <taxon>Batrachia</taxon>
        <taxon>Anura</taxon>
        <taxon>Pelobatoidea</taxon>
        <taxon>Megophryidae</taxon>
        <taxon>Leptobrachium</taxon>
    </lineage>
</organism>
<dbReference type="OrthoDB" id="10045182at2759"/>
<dbReference type="Proteomes" id="UP000694569">
    <property type="component" value="Unplaced"/>
</dbReference>
<protein>
    <submittedName>
        <fullName evidence="1">Uncharacterized protein</fullName>
    </submittedName>
</protein>
<sequence>MGNKAGLSDLEHGMVVGARRSEDFKNWFTENGPKEKISSEWQLCGGKCLNVRRMCRLDRDDRKAAVTQITTRYNQGMQNTISEHTTLQTISTGFLNKTMSSLYSNGLHKHLRDVVEREIRTMDVQPTNLQQLLHYLQGANKFLSCTMGETVTNIHTRYTHGTEGGQILLESLQCRRRGVTH</sequence>
<dbReference type="AlphaFoldDB" id="A0A8C5QWN6"/>
<name>A0A8C5QWN6_9ANUR</name>
<reference evidence="1" key="2">
    <citation type="submission" date="2025-09" db="UniProtKB">
        <authorList>
            <consortium name="Ensembl"/>
        </authorList>
    </citation>
    <scope>IDENTIFICATION</scope>
</reference>
<dbReference type="GeneTree" id="ENSGT01150000287990"/>
<dbReference type="Ensembl" id="ENSLLET00000045855.1">
    <property type="protein sequence ID" value="ENSLLEP00000044091.1"/>
    <property type="gene ID" value="ENSLLEG00000027998.1"/>
</dbReference>
<keyword evidence="2" id="KW-1185">Reference proteome</keyword>
<proteinExistence type="predicted"/>
<evidence type="ECO:0000313" key="2">
    <source>
        <dbReference type="Proteomes" id="UP000694569"/>
    </source>
</evidence>
<evidence type="ECO:0000313" key="1">
    <source>
        <dbReference type="Ensembl" id="ENSLLEP00000044091.1"/>
    </source>
</evidence>
<accession>A0A8C5QWN6</accession>